<dbReference type="SUPFAM" id="SSF53901">
    <property type="entry name" value="Thiolase-like"/>
    <property type="match status" value="1"/>
</dbReference>
<keyword evidence="4" id="KW-0489">Methyltransferase</keyword>
<dbReference type="Gene3D" id="3.30.559.30">
    <property type="entry name" value="Nonribosomal peptide synthetase, condensation domain"/>
    <property type="match status" value="1"/>
</dbReference>
<dbReference type="SUPFAM" id="SSF55048">
    <property type="entry name" value="Probable ACP-binding domain of malonyl-CoA ACP transacylase"/>
    <property type="match status" value="1"/>
</dbReference>
<gene>
    <name evidence="14" type="ORF">PVAG01_05757</name>
</gene>
<dbReference type="Pfam" id="PF14765">
    <property type="entry name" value="PS-DH"/>
    <property type="match status" value="1"/>
</dbReference>
<dbReference type="SUPFAM" id="SSF52151">
    <property type="entry name" value="FabD/lysophospholipase-like"/>
    <property type="match status" value="1"/>
</dbReference>
<dbReference type="Gene3D" id="3.30.559.10">
    <property type="entry name" value="Chloramphenicol acetyltransferase-like domain"/>
    <property type="match status" value="1"/>
</dbReference>
<dbReference type="PANTHER" id="PTHR43775:SF20">
    <property type="entry name" value="HYBRID PKS-NRPS SYNTHETASE APDA"/>
    <property type="match status" value="1"/>
</dbReference>
<dbReference type="Pfam" id="PF02801">
    <property type="entry name" value="Ketoacyl-synt_C"/>
    <property type="match status" value="1"/>
</dbReference>
<dbReference type="InterPro" id="IPR050091">
    <property type="entry name" value="PKS_NRPS_Biosynth_Enz"/>
</dbReference>
<evidence type="ECO:0000259" key="12">
    <source>
        <dbReference type="PROSITE" id="PS52004"/>
    </source>
</evidence>
<dbReference type="InterPro" id="IPR020845">
    <property type="entry name" value="AMP-binding_CS"/>
</dbReference>
<dbReference type="InterPro" id="IPR057326">
    <property type="entry name" value="KR_dom"/>
</dbReference>
<keyword evidence="6" id="KW-0677">Repeat</keyword>
<dbReference type="InterPro" id="IPR049552">
    <property type="entry name" value="PKS_DH_N"/>
</dbReference>
<dbReference type="Pfam" id="PF08242">
    <property type="entry name" value="Methyltransf_12"/>
    <property type="match status" value="1"/>
</dbReference>
<dbReference type="InterPro" id="IPR020806">
    <property type="entry name" value="PKS_PP-bd"/>
</dbReference>
<keyword evidence="1" id="KW-0596">Phosphopantetheine</keyword>
<dbReference type="InterPro" id="IPR013217">
    <property type="entry name" value="Methyltransf_12"/>
</dbReference>
<dbReference type="InterPro" id="IPR016039">
    <property type="entry name" value="Thiolase-like"/>
</dbReference>
<dbReference type="Pfam" id="PF00501">
    <property type="entry name" value="AMP-binding"/>
    <property type="match status" value="1"/>
</dbReference>
<dbReference type="PANTHER" id="PTHR43775">
    <property type="entry name" value="FATTY ACID SYNTHASE"/>
    <property type="match status" value="1"/>
</dbReference>
<accession>A0ABR4PE47</accession>
<dbReference type="InterPro" id="IPR042099">
    <property type="entry name" value="ANL_N_sf"/>
</dbReference>
<feature type="active site" description="Proton donor; for dehydratase activity" evidence="9">
    <location>
        <position position="1145"/>
    </location>
</feature>
<dbReference type="SUPFAM" id="SSF47336">
    <property type="entry name" value="ACP-like"/>
    <property type="match status" value="2"/>
</dbReference>
<feature type="compositionally biased region" description="Polar residues" evidence="10">
    <location>
        <begin position="2379"/>
        <end position="2390"/>
    </location>
</feature>
<keyword evidence="2" id="KW-0597">Phosphoprotein</keyword>
<dbReference type="Pfam" id="PF07993">
    <property type="entry name" value="NAD_binding_4"/>
    <property type="match status" value="1"/>
</dbReference>
<dbReference type="InterPro" id="IPR020841">
    <property type="entry name" value="PKS_Beta-ketoAc_synthase_dom"/>
</dbReference>
<dbReference type="InterPro" id="IPR049551">
    <property type="entry name" value="PKS_DH_C"/>
</dbReference>
<dbReference type="Pfam" id="PF00668">
    <property type="entry name" value="Condensation"/>
    <property type="match status" value="1"/>
</dbReference>
<dbReference type="Gene3D" id="3.40.50.150">
    <property type="entry name" value="Vaccinia Virus protein VP39"/>
    <property type="match status" value="1"/>
</dbReference>
<feature type="domain" description="Carrier" evidence="11">
    <location>
        <begin position="2260"/>
        <end position="2335"/>
    </location>
</feature>
<dbReference type="InterPro" id="IPR042104">
    <property type="entry name" value="PKS_dehydratase_sf"/>
</dbReference>
<dbReference type="InterPro" id="IPR009081">
    <property type="entry name" value="PP-bd_ACP"/>
</dbReference>
<proteinExistence type="inferred from homology"/>
<dbReference type="SUPFAM" id="SSF51735">
    <property type="entry name" value="NAD(P)-binding Rossmann-fold domains"/>
    <property type="match status" value="2"/>
</dbReference>
<dbReference type="SUPFAM" id="SSF56801">
    <property type="entry name" value="Acetyl-CoA synthetase-like"/>
    <property type="match status" value="1"/>
</dbReference>
<feature type="region of interest" description="Disordered" evidence="10">
    <location>
        <begin position="2367"/>
        <end position="2396"/>
    </location>
</feature>
<protein>
    <submittedName>
        <fullName evidence="14">Polyketide synthase peptide synthetase</fullName>
    </submittedName>
</protein>
<dbReference type="PROSITE" id="PS00455">
    <property type="entry name" value="AMP_BINDING"/>
    <property type="match status" value="1"/>
</dbReference>
<dbReference type="InterPro" id="IPR016035">
    <property type="entry name" value="Acyl_Trfase/lysoPLipase"/>
</dbReference>
<dbReference type="NCBIfam" id="TIGR01733">
    <property type="entry name" value="AA-adenyl-dom"/>
    <property type="match status" value="1"/>
</dbReference>
<evidence type="ECO:0000256" key="8">
    <source>
        <dbReference type="ARBA" id="ARBA00029443"/>
    </source>
</evidence>
<dbReference type="Pfam" id="PF16197">
    <property type="entry name" value="KAsynt_C_assoc"/>
    <property type="match status" value="1"/>
</dbReference>
<dbReference type="Proteomes" id="UP001629113">
    <property type="component" value="Unassembled WGS sequence"/>
</dbReference>
<dbReference type="InterPro" id="IPR045851">
    <property type="entry name" value="AMP-bd_C_sf"/>
</dbReference>
<dbReference type="InterPro" id="IPR001242">
    <property type="entry name" value="Condensation_dom"/>
</dbReference>
<dbReference type="PROSITE" id="PS00012">
    <property type="entry name" value="PHOSPHOPANTETHEINE"/>
    <property type="match status" value="1"/>
</dbReference>
<keyword evidence="3" id="KW-0436">Ligase</keyword>
<dbReference type="CDD" id="cd05930">
    <property type="entry name" value="A_NRPS"/>
    <property type="match status" value="1"/>
</dbReference>
<dbReference type="PROSITE" id="PS52004">
    <property type="entry name" value="KS3_2"/>
    <property type="match status" value="1"/>
</dbReference>
<dbReference type="InterPro" id="IPR014043">
    <property type="entry name" value="Acyl_transferase_dom"/>
</dbReference>
<evidence type="ECO:0000256" key="7">
    <source>
        <dbReference type="ARBA" id="ARBA00023268"/>
    </source>
</evidence>
<sequence length="3849" mass="422188">MAQCAEPIAIIGSGCRFPGDAQTPSKLWDLLIRPCDLSSRIPSNRFNTAGYYHKEKTYHGSTNVQDAYTLSEDISRFDAQFFNINPVEAEAIDPQHRLLLETVYEGLEAAGQSIDKLQGSSTSVYVGVMNADYSDMVIRDIDTIPQYTATGTARSILSNRISYFFDWHGPSMTIDTACSSSLVALHEAVQSLRSGIASVAVAAGANLIIGPEFFVSTTNLGMLSPNGRSRMWDVGANGYARGDGFAAVILKPLSAALADRDHIECVIRETGVNQDGRTQGITMPSSTAQAALIRDTYARAGLDPLSKKDRCQYFEAHGTGTPAGDPQEASAVSSAFFKSGGKCEEGGDHPLYIGSIKTIIGHTEGTAGLAGVLKASLAMQHGIIPPNMLLEELSPSVKPFYANLCIPTTAVPWPELPAGCPRRASVNSFGFGGTNAHAILESYDATVVPPSVNVRVMVPFTFSAISERSLTGFLTSFSSYLKRTPEIDMQALAWTLSQRSTLPVKIAWSASTPEDLAAQIDERLDASKEGVLVGIRSLGSSKILGIFTGQGAQWPQMGRQLLLQCEVAAQVIVELEKSLQELPESDRPSWSIRDELLKDSSESRLGEAALSQPLCTAVQIMLVELLRSAGVTFEAVVGHSSGEIAAAYVSGFISARDAIRIAYYRGFHAKLARGEYGEKGAMLAVGATLSDAVQFCNAPEFQGRISPAASNSSSSVTLSGDAEAITAAKARFDESKTFARLLKVDTAYHSHHMLPCSDPYVQSLRACGVHTQVPPEGACSWFSSVYHGEKITSRDELKDVYWRDNMVKPVLFSQAIEGAVSRKGFFDLALEIGPHPALKGPATQTLGEVGGGSIPYFGGLSRGYDDISSLSNAIGSLWCNLGPSAIDIASFHTAVTLESRPKLLKGLPTYSWDHNRSYWAESRKSKVIRERNDPVHQLLGRISPDCTDDEIRWSNVLKPKEISWLTGHQLQGQTIFPAAGYIAMALEAAMISYGSNEIQLIEILDFKISRSLPIEDDAAGMETLFTLSTSVATNRDSQAAHFKCYAALQKSSTELALIASGRMVVTYGIPSSAILPVGQTLVLNTVDVDVDRFYDNLLELGYGYNGAFRALTSIRRKIGSASGSIRDPALEDSSPDFLVHPAALDVSIQGVLGAYSYPGDGRLWSLHVPTQIRRIAVNPLLCQSRIKAGSDIRFDTTADNFGPSDVRGEIRLYGKDESHPMIVVEELKLVPLSAAVVSNDCHMFAKTIWDVAMPDAELAIRDCLVREEGKPTYMWIARVVRQIVHRYPHMHILQIGGGSGEVTEMILREPETTFNSFTWTDRSVEAVENANEHFREYSKKMAFKQFDIDSDTSRQNLGTSSYDMIIATGVTNSTGNMRETLKHLRSLLRTGGQLLVQEVVYDQLIRPQRNSSSILSAAHWNTALRAAGFSGIDTIQSSASSSDPSIFTSVATDERMELLRSPLRALLAEPQVEDLVIIGGQKLITAKLVEDIELVLRRWTRQITIVNSLEDLEESTISPMCTVLSLVELDEPTFKSFTSERHAGLRNLFNLARTVVWITQGCREDEPFSNMMVGLGRSLVLEAPHIRLQFVDLKPFERIEPEVLASTLLKFHIFGTWNMNGETADLLWTSEPEIVIENGYTKIPRLIHNVAQNERYNSSKRDILKEVPLSDSVVTVERSGEKFIFRQDENLLLGSQAAEEGKVVVNVSFSLASSIQILPGCYLFLVVGHVPSDETSVIALSTTNSSVITVPESWIFKFDTHSGRKKEALLSASTHILARAISYSIPENSKLLVHEAPIGLVSALQCEASRKSFGVAFTTCESITKDSRYSFIHPQATSREIKRSIPDDVSTFIDISAPNSSLYSRSTVSRIMESLPAMCRVQEPKSMFGCKSLIPNSQFISTSICETIKGIASIDTSSSTWSIADALALGELSHIHAQNLIDVIDWTTTTAVPIKIEPVDSAKLFKKDKTYLLIGLTGGFGLSFCEWMLDHGAKYIVICSRSPRVDTVWLEECQARDAVVKVRALDLGSKKDLLRLYDELTATMPPIAGVANGAMVLRDMPFFNMQHSDFDAVLKPKVNGTIFLDELFTSEKPLDFFILFSSIAAVVGNQGQTAYSAANMFMTALAAQRKCRGLAASVIDVGVIIDNGYTARELSFERQKIMRRELGMWISERDVYQMFAEAIHSGHPQSSEDPEIVSGLHVADQVEATKSNWYNNPRFGFCVQQESDSGLEGFKTSRGPVKAQLLAVSSKDEAFEILKTSFTSKLQDILQLDSDGLGDPELMLESSSYDLGVDSLIAVEVRSWFISELSVDLPILKILGGITVRGMLEEALEKLPGDLFRIKEDQPVAKQDDKKVLLDTHSTNLTSKDPPCNLDDQRTSVTPLSPVNDMTPTSSSVTSSDDFVLVESKVGVPRPAVVRSVEMSYGQLRFWFLGLFLRDPTIFNITMSLKLKGNLRVGDLARAIQVVGQRHEALRTCFFSDSQQKPMQGVIGSSNLRLEEKKISKNSDATEEYEKLKNYVYDVSQAKTMRLILLSQSPTQNYLLVGYHHINMDGKSFAIMLADLEKVYNHQDLPPSLLQYPDFSIRQRNDVKNGKMQNELDYWRQQFPDFPPPLPLFTLSKLSLRQPMQDYGFTRVDLKLDPAFNLKIKTVARTYKTSVYHFFLATLKTLLFRLLDVDDLCIGIADANRVDSDTTNAIGMYLNVLPLRFKSQKGQQFHDSLQDVKSKVHGALLNSTLPFDVLLDELDVPRAATHSPLFQVFADYRAATQLTRTFSDIQLEYNDFSLGKTAYDIVLDIMENSGGETLVMFKLQKYLYSSNDGQILANAFKNLLEAFTENASISLETPSIFPKSDVHTAIEVGRGLHMNSSWPETISHRIDDVTELNSRKIAVKDGVGNCLTYSQMSERVNTIATCLIEKKATGQRVAVFQEPTTDWICSLLAVLRTGAVYVPLDLRNPLTRLAAIVKSSRPSVILADAATVRDAPKLQPGNAAIVDISILNTSTSVKVANRADPESAAIILYTSGSTGTPKGILLKHSSLRNEMEGYTKTWNIGAETVLQQSAFSFDFSLDQIFTALTNGGTVYVVPKSKRGDSVEIAKIIATEGVTYTKATPSEYSSWIRYGADSLKRNSGWVFAFGGGETLNNELKTDFRLLAKPGLRLFNSWGPAEITISATKIEIPYMTDDDHSTDSPPAGLPLPNYSLTIVDRDLNPVPIGVTGEVLVSGAGLAFGYVENNALTSQKFILNTHAPQEYIAEGWTRTYRTGDLGRLRPDGALIFEGRIDGDTQIKLRGLRVELEDIESSILKAAAGTLARTVVSVRGEGEAQYLVAFVEFLHQDDPADGGKEQYLNRLLSRLPLPQYMCPARLISIEQIPLNNHFKIDRLAIKSLPLPPSTESATDSQANLTTTESQLKSVWDEVLTPELTSFFTIDATTDFFHVGGNSMLLVRLQAAIYSFLNIRIPIVELMQNTTLAAMTAKMTAIGLNKTVDWDVVTSLTNLPQLALSETAVDSPTAGITVMLTGSSGHLGRALLRSLIVDKSISHIYAVAARVAFPSPSTKVTILSGDLTLPRLGLSPETFTSLAATVNLIVHNGAKRAFFEAYEQLAPTNVEGTREIIKFAGPRKVPIHFLSSGAIITLAPASVDRLAPDASVSKLRPPTDGSNGYLASKWAGEVLLEHASHEFGIPVCYHRPFGMLASAATTTSVEDVMDDMWTYAKRVKALPLENGWAGHIDFALVDSVAESICSIAGSSHSKQEGKDENGKGKVKIIAHYAERRVEVSAILARILSLAQEATSVGDERVEGKSPSETFECLDMLKWFGRIKAEGFPWLIMGQDVWRELDGVVGVRSVR</sequence>
<dbReference type="Pfam" id="PF08659">
    <property type="entry name" value="KR"/>
    <property type="match status" value="1"/>
</dbReference>
<dbReference type="InterPro" id="IPR029063">
    <property type="entry name" value="SAM-dependent_MTases_sf"/>
</dbReference>
<dbReference type="Pfam" id="PF00109">
    <property type="entry name" value="ketoacyl-synt"/>
    <property type="match status" value="1"/>
</dbReference>
<dbReference type="InterPro" id="IPR023213">
    <property type="entry name" value="CAT-like_dom_sf"/>
</dbReference>
<dbReference type="Gene3D" id="3.30.300.30">
    <property type="match status" value="1"/>
</dbReference>
<feature type="domain" description="PKS/mFAS DH" evidence="13">
    <location>
        <begin position="936"/>
        <end position="1238"/>
    </location>
</feature>
<keyword evidence="5" id="KW-0808">Transferase</keyword>
<organism evidence="14 15">
    <name type="scientific">Phlyctema vagabunda</name>
    <dbReference type="NCBI Taxonomy" id="108571"/>
    <lineage>
        <taxon>Eukaryota</taxon>
        <taxon>Fungi</taxon>
        <taxon>Dikarya</taxon>
        <taxon>Ascomycota</taxon>
        <taxon>Pezizomycotina</taxon>
        <taxon>Leotiomycetes</taxon>
        <taxon>Helotiales</taxon>
        <taxon>Dermateaceae</taxon>
        <taxon>Phlyctema</taxon>
    </lineage>
</organism>
<evidence type="ECO:0000313" key="15">
    <source>
        <dbReference type="Proteomes" id="UP001629113"/>
    </source>
</evidence>
<evidence type="ECO:0000256" key="10">
    <source>
        <dbReference type="SAM" id="MobiDB-lite"/>
    </source>
</evidence>
<dbReference type="SMART" id="SM00827">
    <property type="entry name" value="PKS_AT"/>
    <property type="match status" value="1"/>
</dbReference>
<dbReference type="SUPFAM" id="SSF52777">
    <property type="entry name" value="CoA-dependent acyltransferases"/>
    <property type="match status" value="2"/>
</dbReference>
<dbReference type="InterPro" id="IPR036291">
    <property type="entry name" value="NAD(P)-bd_dom_sf"/>
</dbReference>
<dbReference type="InterPro" id="IPR001227">
    <property type="entry name" value="Ac_transferase_dom_sf"/>
</dbReference>
<dbReference type="PROSITE" id="PS52019">
    <property type="entry name" value="PKS_MFAS_DH"/>
    <property type="match status" value="1"/>
</dbReference>
<evidence type="ECO:0000256" key="1">
    <source>
        <dbReference type="ARBA" id="ARBA00022450"/>
    </source>
</evidence>
<dbReference type="Gene3D" id="3.40.50.12780">
    <property type="entry name" value="N-terminal domain of ligase-like"/>
    <property type="match status" value="1"/>
</dbReference>
<dbReference type="InterPro" id="IPR010071">
    <property type="entry name" value="AA_adenyl_dom"/>
</dbReference>
<dbReference type="InterPro" id="IPR000873">
    <property type="entry name" value="AMP-dep_synth/lig_dom"/>
</dbReference>
<dbReference type="PROSITE" id="PS50075">
    <property type="entry name" value="CARRIER"/>
    <property type="match status" value="2"/>
</dbReference>
<dbReference type="Gene3D" id="3.40.47.10">
    <property type="match status" value="1"/>
</dbReference>
<dbReference type="SUPFAM" id="SSF53335">
    <property type="entry name" value="S-adenosyl-L-methionine-dependent methyltransferases"/>
    <property type="match status" value="1"/>
</dbReference>
<reference evidence="14 15" key="1">
    <citation type="submission" date="2024-06" db="EMBL/GenBank/DDBJ databases">
        <title>Complete genome of Phlyctema vagabunda strain 19-DSS-EL-015.</title>
        <authorList>
            <person name="Fiorenzani C."/>
        </authorList>
    </citation>
    <scope>NUCLEOTIDE SEQUENCE [LARGE SCALE GENOMIC DNA]</scope>
    <source>
        <strain evidence="14 15">19-DSS-EL-015</strain>
    </source>
</reference>
<feature type="domain" description="Carrier" evidence="11">
    <location>
        <begin position="3402"/>
        <end position="3482"/>
    </location>
</feature>
<dbReference type="SMART" id="SM00823">
    <property type="entry name" value="PKS_PP"/>
    <property type="match status" value="1"/>
</dbReference>
<dbReference type="PROSITE" id="PS00606">
    <property type="entry name" value="KS3_1"/>
    <property type="match status" value="1"/>
</dbReference>
<evidence type="ECO:0000256" key="2">
    <source>
        <dbReference type="ARBA" id="ARBA00022553"/>
    </source>
</evidence>
<evidence type="ECO:0000256" key="3">
    <source>
        <dbReference type="ARBA" id="ARBA00022598"/>
    </source>
</evidence>
<dbReference type="Gene3D" id="1.10.1200.10">
    <property type="entry name" value="ACP-like"/>
    <property type="match status" value="1"/>
</dbReference>
<comment type="caution">
    <text evidence="14">The sequence shown here is derived from an EMBL/GenBank/DDBJ whole genome shotgun (WGS) entry which is preliminary data.</text>
</comment>
<evidence type="ECO:0000256" key="5">
    <source>
        <dbReference type="ARBA" id="ARBA00022679"/>
    </source>
</evidence>
<dbReference type="SMART" id="SM00822">
    <property type="entry name" value="PKS_KR"/>
    <property type="match status" value="1"/>
</dbReference>
<dbReference type="InterPro" id="IPR016036">
    <property type="entry name" value="Malonyl_transacylase_ACP-bd"/>
</dbReference>
<feature type="region of interest" description="N-terminal hotdog fold" evidence="9">
    <location>
        <begin position="936"/>
        <end position="1070"/>
    </location>
</feature>
<dbReference type="InterPro" id="IPR049900">
    <property type="entry name" value="PKS_mFAS_DH"/>
</dbReference>
<dbReference type="Pfam" id="PF21089">
    <property type="entry name" value="PKS_DH_N"/>
    <property type="match status" value="1"/>
</dbReference>
<evidence type="ECO:0000256" key="9">
    <source>
        <dbReference type="PROSITE-ProRule" id="PRU01363"/>
    </source>
</evidence>
<dbReference type="SMART" id="SM00826">
    <property type="entry name" value="PKS_DH"/>
    <property type="match status" value="1"/>
</dbReference>
<dbReference type="InterPro" id="IPR013968">
    <property type="entry name" value="PKS_KR"/>
</dbReference>
<dbReference type="Gene3D" id="3.10.129.110">
    <property type="entry name" value="Polyketide synthase dehydratase"/>
    <property type="match status" value="1"/>
</dbReference>
<evidence type="ECO:0000313" key="14">
    <source>
        <dbReference type="EMBL" id="KAL3421601.1"/>
    </source>
</evidence>
<dbReference type="EMBL" id="JBFCZG010000005">
    <property type="protein sequence ID" value="KAL3421601.1"/>
    <property type="molecule type" value="Genomic_DNA"/>
</dbReference>
<dbReference type="Gene3D" id="3.40.50.720">
    <property type="entry name" value="NAD(P)-binding Rossmann-like Domain"/>
    <property type="match status" value="2"/>
</dbReference>
<name>A0ABR4PE47_9HELO</name>
<feature type="region of interest" description="C-terminal hotdog fold" evidence="9">
    <location>
        <begin position="1085"/>
        <end position="1238"/>
    </location>
</feature>
<dbReference type="InterPro" id="IPR014030">
    <property type="entry name" value="Ketoacyl_synth_N"/>
</dbReference>
<feature type="domain" description="Ketosynthase family 3 (KS3)" evidence="12">
    <location>
        <begin position="5"/>
        <end position="442"/>
    </location>
</feature>
<comment type="similarity">
    <text evidence="8">In the C-terminal section; belongs to the NRP synthetase family.</text>
</comment>
<dbReference type="Gene3D" id="3.40.366.10">
    <property type="entry name" value="Malonyl-Coenzyme A Acyl Carrier Protein, domain 2"/>
    <property type="match status" value="1"/>
</dbReference>
<dbReference type="InterPro" id="IPR018201">
    <property type="entry name" value="Ketoacyl_synth_AS"/>
</dbReference>
<dbReference type="SMART" id="SM00825">
    <property type="entry name" value="PKS_KS"/>
    <property type="match status" value="1"/>
</dbReference>
<dbReference type="Pfam" id="PF00550">
    <property type="entry name" value="PP-binding"/>
    <property type="match status" value="1"/>
</dbReference>
<dbReference type="Pfam" id="PF00698">
    <property type="entry name" value="Acyl_transf_1"/>
    <property type="match status" value="1"/>
</dbReference>
<dbReference type="InterPro" id="IPR006162">
    <property type="entry name" value="Ppantetheine_attach_site"/>
</dbReference>
<dbReference type="InterPro" id="IPR036736">
    <property type="entry name" value="ACP-like_sf"/>
</dbReference>
<keyword evidence="7" id="KW-0511">Multifunctional enzyme</keyword>
<dbReference type="InterPro" id="IPR032821">
    <property type="entry name" value="PKS_assoc"/>
</dbReference>
<dbReference type="CDD" id="cd00833">
    <property type="entry name" value="PKS"/>
    <property type="match status" value="1"/>
</dbReference>
<evidence type="ECO:0000259" key="11">
    <source>
        <dbReference type="PROSITE" id="PS50075"/>
    </source>
</evidence>
<evidence type="ECO:0000256" key="4">
    <source>
        <dbReference type="ARBA" id="ARBA00022603"/>
    </source>
</evidence>
<feature type="active site" description="Proton acceptor; for dehydratase activity" evidence="9">
    <location>
        <position position="968"/>
    </location>
</feature>
<dbReference type="InterPro" id="IPR013120">
    <property type="entry name" value="FAR_NAD-bd"/>
</dbReference>
<evidence type="ECO:0000256" key="6">
    <source>
        <dbReference type="ARBA" id="ARBA00022737"/>
    </source>
</evidence>
<keyword evidence="15" id="KW-1185">Reference proteome</keyword>
<dbReference type="InterPro" id="IPR020807">
    <property type="entry name" value="PKS_DH"/>
</dbReference>
<dbReference type="CDD" id="cd19532">
    <property type="entry name" value="C_PKS-NRPS"/>
    <property type="match status" value="1"/>
</dbReference>
<evidence type="ECO:0000259" key="13">
    <source>
        <dbReference type="PROSITE" id="PS52019"/>
    </source>
</evidence>
<dbReference type="InterPro" id="IPR014031">
    <property type="entry name" value="Ketoacyl_synth_C"/>
</dbReference>